<feature type="region of interest" description="Disordered" evidence="1">
    <location>
        <begin position="109"/>
        <end position="131"/>
    </location>
</feature>
<evidence type="ECO:0000256" key="1">
    <source>
        <dbReference type="SAM" id="MobiDB-lite"/>
    </source>
</evidence>
<feature type="compositionally biased region" description="Basic and acidic residues" evidence="1">
    <location>
        <begin position="109"/>
        <end position="121"/>
    </location>
</feature>
<comment type="caution">
    <text evidence="2">The sequence shown here is derived from an EMBL/GenBank/DDBJ whole genome shotgun (WGS) entry which is preliminary data.</text>
</comment>
<accession>A0A096PEV8</accession>
<reference evidence="2" key="1">
    <citation type="submission" date="2013-05" db="EMBL/GenBank/DDBJ databases">
        <title>Draft genome sequences of six wheat associated Fusarium spp. isolates.</title>
        <authorList>
            <person name="Moolhuijzen P.M."/>
            <person name="Manners J.M."/>
            <person name="Wilcox S."/>
            <person name="Bellgard M.I."/>
            <person name="Gardiner D.M."/>
        </authorList>
    </citation>
    <scope>NUCLEOTIDE SEQUENCE</scope>
    <source>
        <strain evidence="2">CS5907</strain>
        <strain evidence="2">CS5907</strain>
    </source>
</reference>
<evidence type="ECO:0000313" key="2">
    <source>
        <dbReference type="EMBL" id="CEG03469.1"/>
    </source>
</evidence>
<gene>
    <name evidence="2" type="ORF">BN851_0054640</name>
</gene>
<name>A0A096PEV8_9HYPO</name>
<proteinExistence type="predicted"/>
<dbReference type="AlphaFoldDB" id="A0A096PEV8"/>
<dbReference type="EMBL" id="CBMG010000985">
    <property type="protein sequence ID" value="CEG03469.1"/>
    <property type="molecule type" value="Genomic_DNA"/>
</dbReference>
<organism evidence="2">
    <name type="scientific">Fusarium acuminatum CS5907</name>
    <dbReference type="NCBI Taxonomy" id="1318461"/>
    <lineage>
        <taxon>Eukaryota</taxon>
        <taxon>Fungi</taxon>
        <taxon>Dikarya</taxon>
        <taxon>Ascomycota</taxon>
        <taxon>Pezizomycotina</taxon>
        <taxon>Sordariomycetes</taxon>
        <taxon>Hypocreomycetidae</taxon>
        <taxon>Hypocreales</taxon>
        <taxon>Nectriaceae</taxon>
        <taxon>Fusarium</taxon>
        <taxon>Fusarium tricinctum species complex</taxon>
    </lineage>
</organism>
<protein>
    <submittedName>
        <fullName evidence="2">WGS project CBMG000000000 data, contig CS5907-c000987</fullName>
    </submittedName>
</protein>
<sequence>MVGSIDRNAKSNFNLRLPHQVIDPLQLWKALYHVIGIAGLLPVVWVPPELALYEPVQSRTSVLRVLAFLREQPDVLTDTNILFAPQGPRRPFHALGSAEDTVRSRTCSLERPEVLMPKSDETVTDQDASEP</sequence>
<feature type="compositionally biased region" description="Acidic residues" evidence="1">
    <location>
        <begin position="122"/>
        <end position="131"/>
    </location>
</feature>